<dbReference type="PANTHER" id="PTHR33375">
    <property type="entry name" value="CHROMOSOME-PARTITIONING PROTEIN PARB-RELATED"/>
    <property type="match status" value="1"/>
</dbReference>
<evidence type="ECO:0000259" key="4">
    <source>
        <dbReference type="SMART" id="SM00470"/>
    </source>
</evidence>
<evidence type="ECO:0000256" key="3">
    <source>
        <dbReference type="ARBA" id="ARBA00023125"/>
    </source>
</evidence>
<dbReference type="AlphaFoldDB" id="K0IM76"/>
<name>K0IM76_NITGG</name>
<dbReference type="STRING" id="1237085.Ngar_c31510"/>
<dbReference type="SUPFAM" id="SSF110849">
    <property type="entry name" value="ParB/Sulfiredoxin"/>
    <property type="match status" value="1"/>
</dbReference>
<comment type="similarity">
    <text evidence="1">Belongs to the ParB family.</text>
</comment>
<dbReference type="KEGG" id="nga:Ngar_c31510"/>
<dbReference type="GO" id="GO:0005694">
    <property type="term" value="C:chromosome"/>
    <property type="evidence" value="ECO:0007669"/>
    <property type="project" value="TreeGrafter"/>
</dbReference>
<reference evidence="5 6" key="1">
    <citation type="journal article" date="2012" name="Environ. Microbiol.">
        <title>The genome of the ammonia-oxidizing Candidatus Nitrososphaera gargensis: insights into metabolic versatility and environmental adaptations.</title>
        <authorList>
            <person name="Spang A."/>
            <person name="Poehlein A."/>
            <person name="Offre P."/>
            <person name="Zumbragel S."/>
            <person name="Haider S."/>
            <person name="Rychlik N."/>
            <person name="Nowka B."/>
            <person name="Schmeisser C."/>
            <person name="Lebedeva E.V."/>
            <person name="Rattei T."/>
            <person name="Bohm C."/>
            <person name="Schmid M."/>
            <person name="Galushko A."/>
            <person name="Hatzenpichler R."/>
            <person name="Weinmaier T."/>
            <person name="Daniel R."/>
            <person name="Schleper C."/>
            <person name="Spieck E."/>
            <person name="Streit W."/>
            <person name="Wagner M."/>
        </authorList>
    </citation>
    <scope>NUCLEOTIDE SEQUENCE [LARGE SCALE GENOMIC DNA]</scope>
    <source>
        <strain evidence="6">Ga9.2</strain>
    </source>
</reference>
<dbReference type="Pfam" id="PF02195">
    <property type="entry name" value="ParB_N"/>
    <property type="match status" value="1"/>
</dbReference>
<evidence type="ECO:0000256" key="2">
    <source>
        <dbReference type="ARBA" id="ARBA00022829"/>
    </source>
</evidence>
<dbReference type="EMBL" id="CP002408">
    <property type="protein sequence ID" value="AFU60067.1"/>
    <property type="molecule type" value="Genomic_DNA"/>
</dbReference>
<keyword evidence="3" id="KW-0238">DNA-binding</keyword>
<dbReference type="InterPro" id="IPR003115">
    <property type="entry name" value="ParB_N"/>
</dbReference>
<dbReference type="InterPro" id="IPR041468">
    <property type="entry name" value="HTH_ParB/Spo0J"/>
</dbReference>
<evidence type="ECO:0000313" key="6">
    <source>
        <dbReference type="Proteomes" id="UP000008037"/>
    </source>
</evidence>
<dbReference type="SUPFAM" id="SSF109709">
    <property type="entry name" value="KorB DNA-binding domain-like"/>
    <property type="match status" value="1"/>
</dbReference>
<sequence length="292" mass="33179">MLELRGIRPAAIQVRTCNSSFDRQAIKELADSIRQHGLIQPITVRPVDSGFEIVAGHRRYQACKLLRWRVIPARIRALSDKDAFEIQLIENMHRMTMDPIEEAEAFKAYILDYGWGGVSQLGRVISKSEQYISSRIQLLRLPKEIMEQVAQKKLKPSHALELVNIGEDKQKLIAEEIMNGGLSVHAVREIRRQIKNGAKVEQIFGFDGTMDDGIAAKETKDGSKSAEIKLLKRALLVLRMSLARLDMIIEEANGKLRSEERAEVVSELMQFRLKLHSMIDDDLKKISLLKKA</sequence>
<dbReference type="InterPro" id="IPR004437">
    <property type="entry name" value="ParB/RepB/Spo0J"/>
</dbReference>
<dbReference type="SMART" id="SM00470">
    <property type="entry name" value="ParB"/>
    <property type="match status" value="1"/>
</dbReference>
<dbReference type="GeneID" id="13796961"/>
<dbReference type="InParanoid" id="K0IM76"/>
<dbReference type="GO" id="GO:0045881">
    <property type="term" value="P:positive regulation of sporulation resulting in formation of a cellular spore"/>
    <property type="evidence" value="ECO:0007669"/>
    <property type="project" value="TreeGrafter"/>
</dbReference>
<dbReference type="Gene3D" id="3.90.1530.30">
    <property type="match status" value="1"/>
</dbReference>
<dbReference type="FunFam" id="3.90.1530.30:FF:000001">
    <property type="entry name" value="Chromosome partitioning protein ParB"/>
    <property type="match status" value="1"/>
</dbReference>
<dbReference type="InterPro" id="IPR036086">
    <property type="entry name" value="ParB/Sulfiredoxin_sf"/>
</dbReference>
<dbReference type="PATRIC" id="fig|1237085.11.peg.3129"/>
<dbReference type="Pfam" id="PF17762">
    <property type="entry name" value="HTH_ParB"/>
    <property type="match status" value="1"/>
</dbReference>
<dbReference type="OrthoDB" id="2340at2157"/>
<dbReference type="HOGENOM" id="CLU_023853_0_1_2"/>
<keyword evidence="6" id="KW-1185">Reference proteome</keyword>
<dbReference type="InterPro" id="IPR050336">
    <property type="entry name" value="Chromosome_partition/occlusion"/>
</dbReference>
<dbReference type="GO" id="GO:0003677">
    <property type="term" value="F:DNA binding"/>
    <property type="evidence" value="ECO:0007669"/>
    <property type="project" value="UniProtKB-KW"/>
</dbReference>
<feature type="domain" description="ParB-like N-terminal" evidence="4">
    <location>
        <begin position="5"/>
        <end position="92"/>
    </location>
</feature>
<dbReference type="Gene3D" id="1.10.10.2830">
    <property type="match status" value="1"/>
</dbReference>
<organism evidence="5 6">
    <name type="scientific">Nitrososphaera gargensis (strain Ga9.2)</name>
    <dbReference type="NCBI Taxonomy" id="1237085"/>
    <lineage>
        <taxon>Archaea</taxon>
        <taxon>Nitrososphaerota</taxon>
        <taxon>Nitrososphaeria</taxon>
        <taxon>Nitrososphaerales</taxon>
        <taxon>Nitrososphaeraceae</taxon>
        <taxon>Nitrososphaera</taxon>
    </lineage>
</organism>
<dbReference type="Proteomes" id="UP000008037">
    <property type="component" value="Chromosome"/>
</dbReference>
<gene>
    <name evidence="5" type="ordered locus">Ngar_c31510</name>
</gene>
<dbReference type="GO" id="GO:0007059">
    <property type="term" value="P:chromosome segregation"/>
    <property type="evidence" value="ECO:0007669"/>
    <property type="project" value="UniProtKB-KW"/>
</dbReference>
<dbReference type="BioCyc" id="CNIT1237085:G1324-3151-MONOMER"/>
<dbReference type="NCBIfam" id="TIGR00180">
    <property type="entry name" value="parB_part"/>
    <property type="match status" value="1"/>
</dbReference>
<accession>K0IM76</accession>
<keyword evidence="2" id="KW-0159">Chromosome partition</keyword>
<dbReference type="CDD" id="cd16396">
    <property type="entry name" value="Noc_N"/>
    <property type="match status" value="1"/>
</dbReference>
<proteinExistence type="inferred from homology"/>
<dbReference type="PANTHER" id="PTHR33375:SF1">
    <property type="entry name" value="CHROMOSOME-PARTITIONING PROTEIN PARB-RELATED"/>
    <property type="match status" value="1"/>
</dbReference>
<evidence type="ECO:0000256" key="1">
    <source>
        <dbReference type="ARBA" id="ARBA00006295"/>
    </source>
</evidence>
<dbReference type="FunFam" id="1.10.10.2830:FF:000001">
    <property type="entry name" value="Chromosome partitioning protein ParB"/>
    <property type="match status" value="1"/>
</dbReference>
<protein>
    <submittedName>
        <fullName evidence="5">Putative chromosome partitioning protein</fullName>
    </submittedName>
</protein>
<evidence type="ECO:0000313" key="5">
    <source>
        <dbReference type="EMBL" id="AFU60067.1"/>
    </source>
</evidence>
<dbReference type="RefSeq" id="WP_015020600.1">
    <property type="nucleotide sequence ID" value="NC_018719.1"/>
</dbReference>